<evidence type="ECO:0000256" key="2">
    <source>
        <dbReference type="SAM" id="MobiDB-lite"/>
    </source>
</evidence>
<dbReference type="FunCoup" id="F7BD80">
    <property type="interactions" value="544"/>
</dbReference>
<protein>
    <submittedName>
        <fullName evidence="3">Uncharacterized protein</fullName>
    </submittedName>
</protein>
<dbReference type="Ensembl" id="ENSCINT00000009052.3">
    <property type="protein sequence ID" value="ENSCINP00000009052.3"/>
    <property type="gene ID" value="ENSCING00000004381.3"/>
</dbReference>
<dbReference type="Gene3D" id="1.25.40.540">
    <property type="entry name" value="TAP42-like family"/>
    <property type="match status" value="1"/>
</dbReference>
<dbReference type="GO" id="GO:0035303">
    <property type="term" value="P:regulation of dephosphorylation"/>
    <property type="evidence" value="ECO:0000318"/>
    <property type="project" value="GO_Central"/>
</dbReference>
<dbReference type="InParanoid" id="F7BD80"/>
<dbReference type="GeneTree" id="ENSGT00390000002414"/>
<sequence>LLKMAEVEDRKIVDLFNEVWSAEKEISNSCDTLSDKIQGLIADTLATLSVLSQSIEQLSMFSHNEEVDEISTQDIRYLMLNALAGHLISKKKCQVQQRLEILTKSREFYVEFLKICRDYGIGPLGEIHQVLKPASDEEALLKHFPQKAKDLSSMTRAREAKIEKYKQSKLMEQQLSELQHNLGNDEQCRKYWLLVLNKWVNHVIEEMGNMDMEISMLKRMQNIPKSQIEEDRRNLRESIKPMQPFILTKDKLQAAVYGAGYPSLPTVTLDEYYEREAAAGRMPDQASKPASDKKEDEDSDDDFSDEKLKKKREFDDWKDTHRRGAGNRKNMG</sequence>
<evidence type="ECO:0000313" key="3">
    <source>
        <dbReference type="Ensembl" id="ENSCINP00000009052.3"/>
    </source>
</evidence>
<dbReference type="PANTHER" id="PTHR10933:SF9">
    <property type="entry name" value="IMMUNOGLOBULIN-BINDING PROTEIN 1"/>
    <property type="match status" value="1"/>
</dbReference>
<dbReference type="Pfam" id="PF04177">
    <property type="entry name" value="TAP42"/>
    <property type="match status" value="1"/>
</dbReference>
<dbReference type="GO" id="GO:0051721">
    <property type="term" value="F:protein phosphatase 2A binding"/>
    <property type="evidence" value="ECO:0000318"/>
    <property type="project" value="GO_Central"/>
</dbReference>
<evidence type="ECO:0000313" key="4">
    <source>
        <dbReference type="Proteomes" id="UP000008144"/>
    </source>
</evidence>
<reference evidence="3" key="3">
    <citation type="submission" date="2025-08" db="UniProtKB">
        <authorList>
            <consortium name="Ensembl"/>
        </authorList>
    </citation>
    <scope>IDENTIFICATION</scope>
</reference>
<comment type="similarity">
    <text evidence="1">Belongs to the IGBP1/TAP42 family.</text>
</comment>
<feature type="region of interest" description="Disordered" evidence="2">
    <location>
        <begin position="278"/>
        <end position="332"/>
    </location>
</feature>
<dbReference type="HOGENOM" id="CLU_041824_1_0_1"/>
<name>F7BD80_CIOIN</name>
<dbReference type="STRING" id="7719.ENSCINP00000009052"/>
<dbReference type="OMA" id="EYELCEA"/>
<keyword evidence="4" id="KW-1185">Reference proteome</keyword>
<feature type="compositionally biased region" description="Basic and acidic residues" evidence="2">
    <location>
        <begin position="305"/>
        <end position="319"/>
    </location>
</feature>
<proteinExistence type="inferred from homology"/>
<dbReference type="InterPro" id="IPR038511">
    <property type="entry name" value="TAP42/TAP46-like_sf"/>
</dbReference>
<dbReference type="Proteomes" id="UP000008144">
    <property type="component" value="Chromosome 2"/>
</dbReference>
<reference evidence="3" key="2">
    <citation type="journal article" date="2008" name="Genome Biol.">
        <title>Improved genome assembly and evidence-based global gene model set for the chordate Ciona intestinalis: new insight into intron and operon populations.</title>
        <authorList>
            <person name="Satou Y."/>
            <person name="Mineta K."/>
            <person name="Ogasawara M."/>
            <person name="Sasakura Y."/>
            <person name="Shoguchi E."/>
            <person name="Ueno K."/>
            <person name="Yamada L."/>
            <person name="Matsumoto J."/>
            <person name="Wasserscheid J."/>
            <person name="Dewar K."/>
            <person name="Wiley G.B."/>
            <person name="Macmil S.L."/>
            <person name="Roe B.A."/>
            <person name="Zeller R.W."/>
            <person name="Hastings K.E."/>
            <person name="Lemaire P."/>
            <person name="Lindquist E."/>
            <person name="Endo T."/>
            <person name="Hotta K."/>
            <person name="Inaba K."/>
        </authorList>
    </citation>
    <scope>NUCLEOTIDE SEQUENCE [LARGE SCALE GENOMIC DNA]</scope>
    <source>
        <strain evidence="3">wild type</strain>
    </source>
</reference>
<organism evidence="3 4">
    <name type="scientific">Ciona intestinalis</name>
    <name type="common">Transparent sea squirt</name>
    <name type="synonym">Ascidia intestinalis</name>
    <dbReference type="NCBI Taxonomy" id="7719"/>
    <lineage>
        <taxon>Eukaryota</taxon>
        <taxon>Metazoa</taxon>
        <taxon>Chordata</taxon>
        <taxon>Tunicata</taxon>
        <taxon>Ascidiacea</taxon>
        <taxon>Phlebobranchia</taxon>
        <taxon>Cionidae</taxon>
        <taxon>Ciona</taxon>
    </lineage>
</organism>
<reference evidence="3" key="4">
    <citation type="submission" date="2025-09" db="UniProtKB">
        <authorList>
            <consortium name="Ensembl"/>
        </authorList>
    </citation>
    <scope>IDENTIFICATION</scope>
</reference>
<dbReference type="AlphaFoldDB" id="F7BD80"/>
<evidence type="ECO:0000256" key="1">
    <source>
        <dbReference type="ARBA" id="ARBA00034730"/>
    </source>
</evidence>
<dbReference type="GO" id="GO:0009966">
    <property type="term" value="P:regulation of signal transduction"/>
    <property type="evidence" value="ECO:0007669"/>
    <property type="project" value="InterPro"/>
</dbReference>
<feature type="compositionally biased region" description="Basic residues" evidence="2">
    <location>
        <begin position="320"/>
        <end position="332"/>
    </location>
</feature>
<dbReference type="EMBL" id="EAAA01001549">
    <property type="status" value="NOT_ANNOTATED_CDS"/>
    <property type="molecule type" value="Genomic_DNA"/>
</dbReference>
<dbReference type="FunFam" id="1.25.40.540:FF:000003">
    <property type="entry name" value="Immunoglobulin (CD79A)-binding protein 1"/>
    <property type="match status" value="1"/>
</dbReference>
<accession>F7BD80</accession>
<dbReference type="GO" id="GO:0005829">
    <property type="term" value="C:cytosol"/>
    <property type="evidence" value="ECO:0000318"/>
    <property type="project" value="GO_Central"/>
</dbReference>
<dbReference type="InterPro" id="IPR007304">
    <property type="entry name" value="TAP46-like"/>
</dbReference>
<reference evidence="4" key="1">
    <citation type="journal article" date="2002" name="Science">
        <title>The draft genome of Ciona intestinalis: insights into chordate and vertebrate origins.</title>
        <authorList>
            <person name="Dehal P."/>
            <person name="Satou Y."/>
            <person name="Campbell R.K."/>
            <person name="Chapman J."/>
            <person name="Degnan B."/>
            <person name="De Tomaso A."/>
            <person name="Davidson B."/>
            <person name="Di Gregorio A."/>
            <person name="Gelpke M."/>
            <person name="Goodstein D.M."/>
            <person name="Harafuji N."/>
            <person name="Hastings K.E."/>
            <person name="Ho I."/>
            <person name="Hotta K."/>
            <person name="Huang W."/>
            <person name="Kawashima T."/>
            <person name="Lemaire P."/>
            <person name="Martinez D."/>
            <person name="Meinertzhagen I.A."/>
            <person name="Necula S."/>
            <person name="Nonaka M."/>
            <person name="Putnam N."/>
            <person name="Rash S."/>
            <person name="Saiga H."/>
            <person name="Satake M."/>
            <person name="Terry A."/>
            <person name="Yamada L."/>
            <person name="Wang H.G."/>
            <person name="Awazu S."/>
            <person name="Azumi K."/>
            <person name="Boore J."/>
            <person name="Branno M."/>
            <person name="Chin-Bow S."/>
            <person name="DeSantis R."/>
            <person name="Doyle S."/>
            <person name="Francino P."/>
            <person name="Keys D.N."/>
            <person name="Haga S."/>
            <person name="Hayashi H."/>
            <person name="Hino K."/>
            <person name="Imai K.S."/>
            <person name="Inaba K."/>
            <person name="Kano S."/>
            <person name="Kobayashi K."/>
            <person name="Kobayashi M."/>
            <person name="Lee B.I."/>
            <person name="Makabe K.W."/>
            <person name="Manohar C."/>
            <person name="Matassi G."/>
            <person name="Medina M."/>
            <person name="Mochizuki Y."/>
            <person name="Mount S."/>
            <person name="Morishita T."/>
            <person name="Miura S."/>
            <person name="Nakayama A."/>
            <person name="Nishizaka S."/>
            <person name="Nomoto H."/>
            <person name="Ohta F."/>
            <person name="Oishi K."/>
            <person name="Rigoutsos I."/>
            <person name="Sano M."/>
            <person name="Sasaki A."/>
            <person name="Sasakura Y."/>
            <person name="Shoguchi E."/>
            <person name="Shin-i T."/>
            <person name="Spagnuolo A."/>
            <person name="Stainier D."/>
            <person name="Suzuki M.M."/>
            <person name="Tassy O."/>
            <person name="Takatori N."/>
            <person name="Tokuoka M."/>
            <person name="Yagi K."/>
            <person name="Yoshizaki F."/>
            <person name="Wada S."/>
            <person name="Zhang C."/>
            <person name="Hyatt P.D."/>
            <person name="Larimer F."/>
            <person name="Detter C."/>
            <person name="Doggett N."/>
            <person name="Glavina T."/>
            <person name="Hawkins T."/>
            <person name="Richardson P."/>
            <person name="Lucas S."/>
            <person name="Kohara Y."/>
            <person name="Levine M."/>
            <person name="Satoh N."/>
            <person name="Rokhsar D.S."/>
        </authorList>
    </citation>
    <scope>NUCLEOTIDE SEQUENCE [LARGE SCALE GENOMIC DNA]</scope>
</reference>
<dbReference type="PANTHER" id="PTHR10933">
    <property type="entry name" value="IMMUNOGLOBULIN-BINDING PROTEIN 1"/>
    <property type="match status" value="1"/>
</dbReference>